<dbReference type="Proteomes" id="UP000295252">
    <property type="component" value="Chromosome IX"/>
</dbReference>
<dbReference type="PANTHER" id="PTHR42908">
    <property type="entry name" value="TRANSLATION ELONGATION FACTOR-RELATED"/>
    <property type="match status" value="1"/>
</dbReference>
<dbReference type="PhylomeDB" id="A0A068UJC0"/>
<dbReference type="Gramene" id="CDP08402">
    <property type="protein sequence ID" value="CDP08402"/>
    <property type="gene ID" value="GSCOC_T00027239001"/>
</dbReference>
<feature type="transmembrane region" description="Helical" evidence="4">
    <location>
        <begin position="91"/>
        <end position="112"/>
    </location>
</feature>
<gene>
    <name evidence="5" type="ORF">GSCOC_T00027239001</name>
</gene>
<protein>
    <recommendedName>
        <fullName evidence="7">Translation elongation factor EFTu-like domain-containing protein</fullName>
    </recommendedName>
</protein>
<dbReference type="InParanoid" id="A0A068UJC0"/>
<dbReference type="GO" id="GO:0003924">
    <property type="term" value="F:GTPase activity"/>
    <property type="evidence" value="ECO:0007669"/>
    <property type="project" value="TreeGrafter"/>
</dbReference>
<dbReference type="AlphaFoldDB" id="A0A068UJC0"/>
<dbReference type="SUPFAM" id="SSF50447">
    <property type="entry name" value="Translation proteins"/>
    <property type="match status" value="1"/>
</dbReference>
<evidence type="ECO:0000256" key="1">
    <source>
        <dbReference type="ARBA" id="ARBA00022490"/>
    </source>
</evidence>
<reference evidence="6" key="1">
    <citation type="journal article" date="2014" name="Science">
        <title>The coffee genome provides insight into the convergent evolution of caffeine biosynthesis.</title>
        <authorList>
            <person name="Denoeud F."/>
            <person name="Carretero-Paulet L."/>
            <person name="Dereeper A."/>
            <person name="Droc G."/>
            <person name="Guyot R."/>
            <person name="Pietrella M."/>
            <person name="Zheng C."/>
            <person name="Alberti A."/>
            <person name="Anthony F."/>
            <person name="Aprea G."/>
            <person name="Aury J.M."/>
            <person name="Bento P."/>
            <person name="Bernard M."/>
            <person name="Bocs S."/>
            <person name="Campa C."/>
            <person name="Cenci A."/>
            <person name="Combes M.C."/>
            <person name="Crouzillat D."/>
            <person name="Da Silva C."/>
            <person name="Daddiego L."/>
            <person name="De Bellis F."/>
            <person name="Dussert S."/>
            <person name="Garsmeur O."/>
            <person name="Gayraud T."/>
            <person name="Guignon V."/>
            <person name="Jahn K."/>
            <person name="Jamilloux V."/>
            <person name="Joet T."/>
            <person name="Labadie K."/>
            <person name="Lan T."/>
            <person name="Leclercq J."/>
            <person name="Lepelley M."/>
            <person name="Leroy T."/>
            <person name="Li L.T."/>
            <person name="Librado P."/>
            <person name="Lopez L."/>
            <person name="Munoz A."/>
            <person name="Noel B."/>
            <person name="Pallavicini A."/>
            <person name="Perrotta G."/>
            <person name="Poncet V."/>
            <person name="Pot D."/>
            <person name="Priyono X."/>
            <person name="Rigoreau M."/>
            <person name="Rouard M."/>
            <person name="Rozas J."/>
            <person name="Tranchant-Dubreuil C."/>
            <person name="VanBuren R."/>
            <person name="Zhang Q."/>
            <person name="Andrade A.C."/>
            <person name="Argout X."/>
            <person name="Bertrand B."/>
            <person name="de Kochko A."/>
            <person name="Graziosi G."/>
            <person name="Henry R.J."/>
            <person name="Jayarama X."/>
            <person name="Ming R."/>
            <person name="Nagai C."/>
            <person name="Rounsley S."/>
            <person name="Sankoff D."/>
            <person name="Giuliano G."/>
            <person name="Albert V.A."/>
            <person name="Wincker P."/>
            <person name="Lashermes P."/>
        </authorList>
    </citation>
    <scope>NUCLEOTIDE SEQUENCE [LARGE SCALE GENOMIC DNA]</scope>
    <source>
        <strain evidence="6">cv. DH200-94</strain>
    </source>
</reference>
<proteinExistence type="predicted"/>
<keyword evidence="4" id="KW-0812">Transmembrane</keyword>
<keyword evidence="2" id="KW-0251">Elongation factor</keyword>
<keyword evidence="4" id="KW-0472">Membrane</keyword>
<keyword evidence="3" id="KW-0648">Protein biosynthesis</keyword>
<dbReference type="STRING" id="49390.A0A068UJC0"/>
<organism evidence="5 6">
    <name type="scientific">Coffea canephora</name>
    <name type="common">Robusta coffee</name>
    <dbReference type="NCBI Taxonomy" id="49390"/>
    <lineage>
        <taxon>Eukaryota</taxon>
        <taxon>Viridiplantae</taxon>
        <taxon>Streptophyta</taxon>
        <taxon>Embryophyta</taxon>
        <taxon>Tracheophyta</taxon>
        <taxon>Spermatophyta</taxon>
        <taxon>Magnoliopsida</taxon>
        <taxon>eudicotyledons</taxon>
        <taxon>Gunneridae</taxon>
        <taxon>Pentapetalae</taxon>
        <taxon>asterids</taxon>
        <taxon>lamiids</taxon>
        <taxon>Gentianales</taxon>
        <taxon>Rubiaceae</taxon>
        <taxon>Ixoroideae</taxon>
        <taxon>Gardenieae complex</taxon>
        <taxon>Bertiereae - Coffeeae clade</taxon>
        <taxon>Coffeeae</taxon>
        <taxon>Coffea</taxon>
    </lineage>
</organism>
<evidence type="ECO:0000313" key="5">
    <source>
        <dbReference type="EMBL" id="CDP08402.1"/>
    </source>
</evidence>
<evidence type="ECO:0000256" key="3">
    <source>
        <dbReference type="ARBA" id="ARBA00022917"/>
    </source>
</evidence>
<dbReference type="EMBL" id="HG739116">
    <property type="protein sequence ID" value="CDP08402.1"/>
    <property type="molecule type" value="Genomic_DNA"/>
</dbReference>
<dbReference type="PANTHER" id="PTHR42908:SF10">
    <property type="entry name" value="EUKARYOTIC TRANSLATION ELONGATION FACTOR 2"/>
    <property type="match status" value="1"/>
</dbReference>
<dbReference type="GO" id="GO:1990904">
    <property type="term" value="C:ribonucleoprotein complex"/>
    <property type="evidence" value="ECO:0007669"/>
    <property type="project" value="TreeGrafter"/>
</dbReference>
<keyword evidence="1" id="KW-0963">Cytoplasm</keyword>
<dbReference type="Gene3D" id="2.40.30.10">
    <property type="entry name" value="Translation factors"/>
    <property type="match status" value="1"/>
</dbReference>
<keyword evidence="4" id="KW-1133">Transmembrane helix</keyword>
<accession>A0A068UJC0</accession>
<evidence type="ECO:0008006" key="7">
    <source>
        <dbReference type="Google" id="ProtNLM"/>
    </source>
</evidence>
<name>A0A068UJC0_COFCA</name>
<sequence>MLYVSKMIPASDKGRFFAFGRVFSEKIATGMKVRIMGPNYVPVEKKDLYVKNVQRTVIWMGKKHVLLFNLGFVMICKWKFLFADFELVKTFAGFFIPFCFWVPNILQSMVCIPTRIGKLAS</sequence>
<dbReference type="GO" id="GO:0005829">
    <property type="term" value="C:cytosol"/>
    <property type="evidence" value="ECO:0007669"/>
    <property type="project" value="TreeGrafter"/>
</dbReference>
<dbReference type="InterPro" id="IPR009000">
    <property type="entry name" value="Transl_B-barrel_sf"/>
</dbReference>
<dbReference type="GO" id="GO:0003746">
    <property type="term" value="F:translation elongation factor activity"/>
    <property type="evidence" value="ECO:0007669"/>
    <property type="project" value="UniProtKB-KW"/>
</dbReference>
<dbReference type="GO" id="GO:0043022">
    <property type="term" value="F:ribosome binding"/>
    <property type="evidence" value="ECO:0007669"/>
    <property type="project" value="TreeGrafter"/>
</dbReference>
<evidence type="ECO:0000313" key="6">
    <source>
        <dbReference type="Proteomes" id="UP000295252"/>
    </source>
</evidence>
<feature type="transmembrane region" description="Helical" evidence="4">
    <location>
        <begin position="65"/>
        <end position="85"/>
    </location>
</feature>
<evidence type="ECO:0000256" key="4">
    <source>
        <dbReference type="SAM" id="Phobius"/>
    </source>
</evidence>
<keyword evidence="6" id="KW-1185">Reference proteome</keyword>
<evidence type="ECO:0000256" key="2">
    <source>
        <dbReference type="ARBA" id="ARBA00022768"/>
    </source>
</evidence>